<feature type="compositionally biased region" description="Low complexity" evidence="2">
    <location>
        <begin position="161"/>
        <end position="180"/>
    </location>
</feature>
<keyword evidence="3" id="KW-1133">Transmembrane helix</keyword>
<accession>A0A4R5UFA0</accession>
<evidence type="ECO:0000313" key="6">
    <source>
        <dbReference type="Proteomes" id="UP000295543"/>
    </source>
</evidence>
<dbReference type="Pfam" id="PF25800">
    <property type="entry name" value="FimV_N"/>
    <property type="match status" value="1"/>
</dbReference>
<feature type="transmembrane region" description="Helical" evidence="3">
    <location>
        <begin position="428"/>
        <end position="446"/>
    </location>
</feature>
<feature type="coiled-coil region" evidence="1">
    <location>
        <begin position="362"/>
        <end position="417"/>
    </location>
</feature>
<name>A0A4R5UFA0_9GAMM</name>
<protein>
    <recommendedName>
        <fullName evidence="4">FimV N-terminal domain-containing protein</fullName>
    </recommendedName>
</protein>
<feature type="domain" description="FimV N-terminal" evidence="4">
    <location>
        <begin position="15"/>
        <end position="121"/>
    </location>
</feature>
<dbReference type="NCBIfam" id="TIGR03504">
    <property type="entry name" value="FimV_Cterm"/>
    <property type="match status" value="1"/>
</dbReference>
<keyword evidence="3" id="KW-0812">Transmembrane</keyword>
<feature type="compositionally biased region" description="Pro residues" evidence="2">
    <location>
        <begin position="149"/>
        <end position="160"/>
    </location>
</feature>
<dbReference type="InterPro" id="IPR057840">
    <property type="entry name" value="FimV_N"/>
</dbReference>
<dbReference type="NCBIfam" id="TIGR03505">
    <property type="entry name" value="FimV_core"/>
    <property type="match status" value="1"/>
</dbReference>
<evidence type="ECO:0000313" key="5">
    <source>
        <dbReference type="EMBL" id="TDK34017.1"/>
    </source>
</evidence>
<evidence type="ECO:0000256" key="1">
    <source>
        <dbReference type="SAM" id="Coils"/>
    </source>
</evidence>
<dbReference type="Gene3D" id="1.20.58.2200">
    <property type="match status" value="1"/>
</dbReference>
<feature type="compositionally biased region" description="Polar residues" evidence="2">
    <location>
        <begin position="337"/>
        <end position="348"/>
    </location>
</feature>
<dbReference type="AlphaFoldDB" id="A0A4R5UFA0"/>
<sequence>MAGSLLAIAGPALALGLGRIEVRSQQGQPLLAEIPVVSSDPAELRQLQARLASPETFARIGLEPPRGVVSDLQFNVALDARGRPVIRVTSAAPVTQEALTFLVEVDWGQGRLVREYSALVAVPDTVAAPAQPTIQAPVAAPAPSIVRAPTPPASPAPAPAPQQAATPTEPAPASDAVAATPPAPPPVPAAAPAPAPAPVARPAAGLAPGDALPAVRAGQTLSSIAAPLAEEAGISVNQAMLLLLRTNPDAFIGGNLNLVRQGAVLRVPARDAWNQFSAAEANAVVREQVGQWRELRRPAPQPADAAAPASAAAAATPVAPAAAPRSAEARLEITPPANGSQPSGTQSGIAAGAGGDMLRQELQTANETVAARNAEIDELKARLSDLEQLQQQQQQLIQMKDAELAAAQQRMETSNQQTPEPATAPFPWLWLGLAILVVGALAFVLGRRGRKPSGTPRFDSSTLAAATAAPAVAPVVVPEPAIPPAAPAAPPAFVRDAPAPVAVPSEPAPVAAPPASGPTWHAHGAPDPVVGPVPPVDAATPAPAAVELDGGEAVELPIGIERIELARAYIDLGDTETARTLLQEVVEGDDLAAAAQAAQLLRTLA</sequence>
<dbReference type="InterPro" id="IPR020012">
    <property type="entry name" value="LysM_FimV"/>
</dbReference>
<organism evidence="5 6">
    <name type="scientific">Luteimonas terrae</name>
    <dbReference type="NCBI Taxonomy" id="1530191"/>
    <lineage>
        <taxon>Bacteria</taxon>
        <taxon>Pseudomonadati</taxon>
        <taxon>Pseudomonadota</taxon>
        <taxon>Gammaproteobacteria</taxon>
        <taxon>Lysobacterales</taxon>
        <taxon>Lysobacteraceae</taxon>
        <taxon>Luteimonas</taxon>
    </lineage>
</organism>
<keyword evidence="1" id="KW-0175">Coiled coil</keyword>
<evidence type="ECO:0000256" key="2">
    <source>
        <dbReference type="SAM" id="MobiDB-lite"/>
    </source>
</evidence>
<keyword evidence="6" id="KW-1185">Reference proteome</keyword>
<evidence type="ECO:0000256" key="3">
    <source>
        <dbReference type="SAM" id="Phobius"/>
    </source>
</evidence>
<evidence type="ECO:0000259" key="4">
    <source>
        <dbReference type="Pfam" id="PF25800"/>
    </source>
</evidence>
<reference evidence="5 6" key="1">
    <citation type="submission" date="2019-03" db="EMBL/GenBank/DDBJ databases">
        <title>Luteimonas zhaokaii sp.nov., isolated from the rectal contents of Plateau pika in Yushu, Qinghai Province, China.</title>
        <authorList>
            <person name="Zhang G."/>
        </authorList>
    </citation>
    <scope>NUCLEOTIDE SEQUENCE [LARGE SCALE GENOMIC DNA]</scope>
    <source>
        <strain evidence="5 6">THG-MD21</strain>
    </source>
</reference>
<gene>
    <name evidence="5" type="ORF">E2F49_01160</name>
</gene>
<feature type="compositionally biased region" description="Pro residues" evidence="2">
    <location>
        <begin position="181"/>
        <end position="199"/>
    </location>
</feature>
<feature type="region of interest" description="Disordered" evidence="2">
    <location>
        <begin position="505"/>
        <end position="529"/>
    </location>
</feature>
<feature type="region of interest" description="Disordered" evidence="2">
    <location>
        <begin position="294"/>
        <end position="327"/>
    </location>
</feature>
<feature type="region of interest" description="Disordered" evidence="2">
    <location>
        <begin position="145"/>
        <end position="202"/>
    </location>
</feature>
<dbReference type="InterPro" id="IPR020011">
    <property type="entry name" value="FimV_C"/>
</dbReference>
<dbReference type="Proteomes" id="UP000295543">
    <property type="component" value="Unassembled WGS sequence"/>
</dbReference>
<dbReference type="OrthoDB" id="5298707at2"/>
<feature type="region of interest" description="Disordered" evidence="2">
    <location>
        <begin position="333"/>
        <end position="352"/>
    </location>
</feature>
<dbReference type="EMBL" id="SMTG01000002">
    <property type="protein sequence ID" value="TDK34017.1"/>
    <property type="molecule type" value="Genomic_DNA"/>
</dbReference>
<dbReference type="InterPro" id="IPR038440">
    <property type="entry name" value="FimV_C_sf"/>
</dbReference>
<proteinExistence type="predicted"/>
<comment type="caution">
    <text evidence="5">The sequence shown here is derived from an EMBL/GenBank/DDBJ whole genome shotgun (WGS) entry which is preliminary data.</text>
</comment>
<keyword evidence="3" id="KW-0472">Membrane</keyword>
<feature type="compositionally biased region" description="Pro residues" evidence="2">
    <location>
        <begin position="506"/>
        <end position="516"/>
    </location>
</feature>
<feature type="compositionally biased region" description="Low complexity" evidence="2">
    <location>
        <begin position="302"/>
        <end position="326"/>
    </location>
</feature>